<protein>
    <recommendedName>
        <fullName evidence="4">SKP1 component POZ domain-containing protein</fullName>
    </recommendedName>
</protein>
<dbReference type="InterPro" id="IPR036296">
    <property type="entry name" value="SKP1-like_dim_sf"/>
</dbReference>
<dbReference type="AlphaFoldDB" id="A0AAD3RRK4"/>
<dbReference type="GO" id="GO:0009867">
    <property type="term" value="P:jasmonic acid mediated signaling pathway"/>
    <property type="evidence" value="ECO:0007669"/>
    <property type="project" value="UniProtKB-ARBA"/>
</dbReference>
<comment type="caution">
    <text evidence="5">The sequence shown here is derived from an EMBL/GenBank/DDBJ whole genome shotgun (WGS) entry which is preliminary data.</text>
</comment>
<keyword evidence="7" id="KW-1185">Reference proteome</keyword>
<dbReference type="SUPFAM" id="SSF81382">
    <property type="entry name" value="Skp1 dimerisation domain-like"/>
    <property type="match status" value="1"/>
</dbReference>
<evidence type="ECO:0000313" key="6">
    <source>
        <dbReference type="EMBL" id="GLJ59645.1"/>
    </source>
</evidence>
<dbReference type="InterPro" id="IPR011333">
    <property type="entry name" value="SKP1/BTB/POZ_sf"/>
</dbReference>
<evidence type="ECO:0000256" key="1">
    <source>
        <dbReference type="ARBA" id="ARBA00004906"/>
    </source>
</evidence>
<dbReference type="Proteomes" id="UP001234787">
    <property type="component" value="Unassembled WGS sequence"/>
</dbReference>
<organism evidence="5 7">
    <name type="scientific">Cryptomeria japonica</name>
    <name type="common">Japanese cedar</name>
    <name type="synonym">Cupressus japonica</name>
    <dbReference type="NCBI Taxonomy" id="3369"/>
    <lineage>
        <taxon>Eukaryota</taxon>
        <taxon>Viridiplantae</taxon>
        <taxon>Streptophyta</taxon>
        <taxon>Embryophyta</taxon>
        <taxon>Tracheophyta</taxon>
        <taxon>Spermatophyta</taxon>
        <taxon>Pinopsida</taxon>
        <taxon>Pinidae</taxon>
        <taxon>Conifers II</taxon>
        <taxon>Cupressales</taxon>
        <taxon>Cupressaceae</taxon>
        <taxon>Cryptomeria</taxon>
    </lineage>
</organism>
<dbReference type="EMBL" id="BSEH01001174">
    <property type="protein sequence ID" value="GLJ59645.1"/>
    <property type="molecule type" value="Genomic_DNA"/>
</dbReference>
<evidence type="ECO:0000259" key="4">
    <source>
        <dbReference type="Pfam" id="PF03931"/>
    </source>
</evidence>
<feature type="domain" description="SKP1 component POZ" evidence="4">
    <location>
        <begin position="14"/>
        <end position="73"/>
    </location>
</feature>
<dbReference type="InterPro" id="IPR016073">
    <property type="entry name" value="Skp1_comp_POZ"/>
</dbReference>
<dbReference type="Gene3D" id="3.30.710.10">
    <property type="entry name" value="Potassium Channel Kv1.1, Chain A"/>
    <property type="match status" value="1"/>
</dbReference>
<gene>
    <name evidence="5" type="ORF">SUGI_1489260</name>
    <name evidence="6" type="ORF">SUGI_1517410</name>
</gene>
<dbReference type="Pfam" id="PF03931">
    <property type="entry name" value="Skp1_POZ"/>
    <property type="match status" value="1"/>
</dbReference>
<dbReference type="GO" id="GO:0006511">
    <property type="term" value="P:ubiquitin-dependent protein catabolic process"/>
    <property type="evidence" value="ECO:0007669"/>
    <property type="project" value="InterPro"/>
</dbReference>
<evidence type="ECO:0000313" key="7">
    <source>
        <dbReference type="Proteomes" id="UP001234787"/>
    </source>
</evidence>
<name>A0AAD3RRK4_CRYJA</name>
<evidence type="ECO:0000256" key="2">
    <source>
        <dbReference type="ARBA" id="ARBA00009993"/>
    </source>
</evidence>
<dbReference type="PANTHER" id="PTHR11165">
    <property type="entry name" value="SKP1"/>
    <property type="match status" value="1"/>
</dbReference>
<evidence type="ECO:0000313" key="5">
    <source>
        <dbReference type="EMBL" id="GLJ59034.1"/>
    </source>
</evidence>
<proteinExistence type="inferred from homology"/>
<keyword evidence="3" id="KW-0833">Ubl conjugation pathway</keyword>
<accession>A0AAD3RRK4</accession>
<sequence>MAANIITLRLCKGTKDFEDFEVERMVAMESEVIKNCIQDTHHGMEPLKLCLPSGHTEPVKVLEKVLEYCEYHAHAKSNSISEEDVKIWDTDFAKNIMAADRNLGSVCHILKAADFLQIIGLCNLLSKTIANFIKDNFFKDGTE</sequence>
<evidence type="ECO:0000256" key="3">
    <source>
        <dbReference type="ARBA" id="ARBA00022786"/>
    </source>
</evidence>
<dbReference type="EMBL" id="BSEH01000658">
    <property type="protein sequence ID" value="GLJ59034.1"/>
    <property type="molecule type" value="Genomic_DNA"/>
</dbReference>
<dbReference type="InterPro" id="IPR016897">
    <property type="entry name" value="SKP1"/>
</dbReference>
<comment type="similarity">
    <text evidence="2">Belongs to the SKP1 family.</text>
</comment>
<dbReference type="InterPro" id="IPR001232">
    <property type="entry name" value="SKP1-like"/>
</dbReference>
<reference evidence="5" key="1">
    <citation type="submission" date="2022-12" db="EMBL/GenBank/DDBJ databases">
        <title>Chromosome-Level Genome Assembly of Japanese Cedar (Cryptomeriajaponica D. Don).</title>
        <authorList>
            <person name="Fujino T."/>
            <person name="Yamaguchi K."/>
            <person name="Yokoyama T."/>
            <person name="Hamanaka T."/>
            <person name="Harazono Y."/>
            <person name="Kamada H."/>
            <person name="Kobayashi W."/>
            <person name="Ujino-Ihara T."/>
            <person name="Uchiyama K."/>
            <person name="Matsumoto A."/>
            <person name="Izuno A."/>
            <person name="Tsumura Y."/>
            <person name="Toyoda A."/>
            <person name="Shigenobu S."/>
            <person name="Moriguchi Y."/>
            <person name="Ueno S."/>
            <person name="Kasahara M."/>
        </authorList>
    </citation>
    <scope>NUCLEOTIDE SEQUENCE</scope>
</reference>
<comment type="pathway">
    <text evidence="1">Protein modification; protein ubiquitination.</text>
</comment>
<dbReference type="SMART" id="SM00512">
    <property type="entry name" value="Skp1"/>
    <property type="match status" value="1"/>
</dbReference>
<dbReference type="SUPFAM" id="SSF54695">
    <property type="entry name" value="POZ domain"/>
    <property type="match status" value="1"/>
</dbReference>